<gene>
    <name evidence="1" type="ORF">P3TCK_07459</name>
</gene>
<reference evidence="1 2" key="1">
    <citation type="submission" date="2006-03" db="EMBL/GenBank/DDBJ databases">
        <authorList>
            <person name="Bartlett D.H."/>
            <person name="Valle G."/>
            <person name="Lauro F.M."/>
            <person name="Vezzi A."/>
            <person name="Simonato F."/>
            <person name="Eloe E."/>
            <person name="Vitulo N."/>
            <person name="Stratton T.K."/>
            <person name="D'angelo M."/>
            <person name="Ferriera S."/>
            <person name="Johnson J."/>
            <person name="Kravitz S."/>
            <person name="Beeson K."/>
            <person name="Sutton G."/>
            <person name="Rogers Y."/>
            <person name="Friedman R."/>
            <person name="Frazier M."/>
            <person name="Venter J.C."/>
        </authorList>
    </citation>
    <scope>NUCLEOTIDE SEQUENCE [LARGE SCALE GENOMIC DNA]</scope>
    <source>
        <strain evidence="1 2">3TCK</strain>
    </source>
</reference>
<sequence length="67" mass="7507">MGIFSKDHVGALTWESIKSKGNNGGPQYTYRAKIHGGWLVETENYTGQCGGLTFVPDPNHDWQLERL</sequence>
<name>Q1YYI0_9GAMM</name>
<proteinExistence type="predicted"/>
<accession>Q1YYI0</accession>
<dbReference type="OrthoDB" id="7066936at2"/>
<organism evidence="1 2">
    <name type="scientific">Photobacterium profundum 3TCK</name>
    <dbReference type="NCBI Taxonomy" id="314280"/>
    <lineage>
        <taxon>Bacteria</taxon>
        <taxon>Pseudomonadati</taxon>
        <taxon>Pseudomonadota</taxon>
        <taxon>Gammaproteobacteria</taxon>
        <taxon>Vibrionales</taxon>
        <taxon>Vibrionaceae</taxon>
        <taxon>Photobacterium</taxon>
    </lineage>
</organism>
<evidence type="ECO:0000313" key="1">
    <source>
        <dbReference type="EMBL" id="EAS41342.1"/>
    </source>
</evidence>
<protein>
    <submittedName>
        <fullName evidence="1">Uncharacterized protein</fullName>
    </submittedName>
</protein>
<dbReference type="RefSeq" id="WP_006229508.1">
    <property type="nucleotide sequence ID" value="NZ_CH724134.1"/>
</dbReference>
<dbReference type="EMBL" id="AAPH01000036">
    <property type="protein sequence ID" value="EAS41342.1"/>
    <property type="molecule type" value="Genomic_DNA"/>
</dbReference>
<comment type="caution">
    <text evidence="1">The sequence shown here is derived from an EMBL/GenBank/DDBJ whole genome shotgun (WGS) entry which is preliminary data.</text>
</comment>
<dbReference type="HOGENOM" id="CLU_188878_0_0_6"/>
<evidence type="ECO:0000313" key="2">
    <source>
        <dbReference type="Proteomes" id="UP000003789"/>
    </source>
</evidence>
<dbReference type="AlphaFoldDB" id="Q1YYI0"/>
<dbReference type="Proteomes" id="UP000003789">
    <property type="component" value="Unassembled WGS sequence"/>
</dbReference>